<keyword evidence="3" id="KW-1185">Reference proteome</keyword>
<gene>
    <name evidence="2" type="ORF">LIER_21587</name>
</gene>
<organism evidence="2 3">
    <name type="scientific">Lithospermum erythrorhizon</name>
    <name type="common">Purple gromwell</name>
    <name type="synonym">Lithospermum officinale var. erythrorhizon</name>
    <dbReference type="NCBI Taxonomy" id="34254"/>
    <lineage>
        <taxon>Eukaryota</taxon>
        <taxon>Viridiplantae</taxon>
        <taxon>Streptophyta</taxon>
        <taxon>Embryophyta</taxon>
        <taxon>Tracheophyta</taxon>
        <taxon>Spermatophyta</taxon>
        <taxon>Magnoliopsida</taxon>
        <taxon>eudicotyledons</taxon>
        <taxon>Gunneridae</taxon>
        <taxon>Pentapetalae</taxon>
        <taxon>asterids</taxon>
        <taxon>lamiids</taxon>
        <taxon>Boraginales</taxon>
        <taxon>Boraginaceae</taxon>
        <taxon>Boraginoideae</taxon>
        <taxon>Lithospermeae</taxon>
        <taxon>Lithospermum</taxon>
    </lineage>
</organism>
<feature type="region of interest" description="Disordered" evidence="1">
    <location>
        <begin position="16"/>
        <end position="36"/>
    </location>
</feature>
<feature type="compositionally biased region" description="Polar residues" evidence="1">
    <location>
        <begin position="22"/>
        <end position="34"/>
    </location>
</feature>
<name>A0AAV3QRZ6_LITER</name>
<feature type="region of interest" description="Disordered" evidence="1">
    <location>
        <begin position="60"/>
        <end position="82"/>
    </location>
</feature>
<sequence>MVVWLLPKLPEIGHGLGRERLSNSCSSQTQQTPTPLRASAGIRDIANLPSFCQTDFVGSRSHPCKHRPAIERKRLPMSEDHT</sequence>
<comment type="caution">
    <text evidence="2">The sequence shown here is derived from an EMBL/GenBank/DDBJ whole genome shotgun (WGS) entry which is preliminary data.</text>
</comment>
<evidence type="ECO:0000313" key="3">
    <source>
        <dbReference type="Proteomes" id="UP001454036"/>
    </source>
</evidence>
<evidence type="ECO:0000313" key="2">
    <source>
        <dbReference type="EMBL" id="GAA0166433.1"/>
    </source>
</evidence>
<reference evidence="2 3" key="1">
    <citation type="submission" date="2024-01" db="EMBL/GenBank/DDBJ databases">
        <title>The complete chloroplast genome sequence of Lithospermum erythrorhizon: insights into the phylogenetic relationship among Boraginaceae species and the maternal lineages of purple gromwells.</title>
        <authorList>
            <person name="Okada T."/>
            <person name="Watanabe K."/>
        </authorList>
    </citation>
    <scope>NUCLEOTIDE SEQUENCE [LARGE SCALE GENOMIC DNA]</scope>
</reference>
<proteinExistence type="predicted"/>
<dbReference type="EMBL" id="BAABME010005724">
    <property type="protein sequence ID" value="GAA0166433.1"/>
    <property type="molecule type" value="Genomic_DNA"/>
</dbReference>
<protein>
    <submittedName>
        <fullName evidence="2">Uncharacterized protein</fullName>
    </submittedName>
</protein>
<evidence type="ECO:0000256" key="1">
    <source>
        <dbReference type="SAM" id="MobiDB-lite"/>
    </source>
</evidence>
<feature type="compositionally biased region" description="Basic and acidic residues" evidence="1">
    <location>
        <begin position="68"/>
        <end position="82"/>
    </location>
</feature>
<accession>A0AAV3QRZ6</accession>
<dbReference type="AlphaFoldDB" id="A0AAV3QRZ6"/>
<dbReference type="Proteomes" id="UP001454036">
    <property type="component" value="Unassembled WGS sequence"/>
</dbReference>